<evidence type="ECO:0000259" key="4">
    <source>
        <dbReference type="Pfam" id="PF04586"/>
    </source>
</evidence>
<dbReference type="GO" id="GO:0006508">
    <property type="term" value="P:proteolysis"/>
    <property type="evidence" value="ECO:0007669"/>
    <property type="project" value="UniProtKB-KW"/>
</dbReference>
<evidence type="ECO:0000256" key="2">
    <source>
        <dbReference type="ARBA" id="ARBA00022670"/>
    </source>
</evidence>
<evidence type="ECO:0000256" key="3">
    <source>
        <dbReference type="ARBA" id="ARBA00022801"/>
    </source>
</evidence>
<dbReference type="OrthoDB" id="3268964at2"/>
<dbReference type="Pfam" id="PF04586">
    <property type="entry name" value="Peptidase_S78"/>
    <property type="match status" value="1"/>
</dbReference>
<dbReference type="RefSeq" id="WP_086992693.1">
    <property type="nucleotide sequence ID" value="NZ_FUHU01000044.1"/>
</dbReference>
<sequence length="516" mass="55981">MTDHIRTGLVEIVGTDDETRTITGIGVPWEQTVEINDWFGSYNERFQRGSVEVDGKVMFFYRHREPIGPVIDFEDTDDGWKFRARFSDTQAGNDAYALARDGVIDTFSIRFDPIEHLTDDETGDIIRTRVRVSEVSLEPFPAYSDARLETVRTKTERPTMTTNDTVDTVDTEARSQLDELERKFISFMDRDLNAAPREEARSAAAMLRAIASGDEAAINRYNEMQQEAREFAGGTTADAPVKDAWVGDLTRIFDNTSGALSNFFGSKALPSTGMNIEYAELESVTVEVSEQLEEGDDLPLGNVKLRTKTAPVHTYGGASLLSRQAIERSSLPVLQRTLDALAVAAGKTKKLNVANAFEAALTARASDAVLLEADTWQAWTDLVIDGGVYFDDLGYGMEALIVSTDVFKTIKNAVAADGRPLLTLSNSGANTVGKLNVAGLSGDLVGLNVFAVPSLAASTAAFANPAALTAYDSPLVQLQDENVLNLTKAYSVYRYGAVANEVPAAILPIDVTTAGA</sequence>
<dbReference type="GeneID" id="303173833"/>
<name>A0A1R4GF90_9MICO</name>
<gene>
    <name evidence="5" type="ORF">CZ674_11515</name>
</gene>
<keyword evidence="6" id="KW-1185">Reference proteome</keyword>
<dbReference type="SUPFAM" id="SSF56563">
    <property type="entry name" value="Major capsid protein gp5"/>
    <property type="match status" value="1"/>
</dbReference>
<keyword evidence="3" id="KW-0378">Hydrolase</keyword>
<evidence type="ECO:0000313" key="6">
    <source>
        <dbReference type="Proteomes" id="UP000195787"/>
    </source>
</evidence>
<organism evidence="5 6">
    <name type="scientific">Agrococcus casei LMG 22410</name>
    <dbReference type="NCBI Taxonomy" id="1255656"/>
    <lineage>
        <taxon>Bacteria</taxon>
        <taxon>Bacillati</taxon>
        <taxon>Actinomycetota</taxon>
        <taxon>Actinomycetes</taxon>
        <taxon>Micrococcales</taxon>
        <taxon>Microbacteriaceae</taxon>
        <taxon>Agrococcus</taxon>
    </lineage>
</organism>
<evidence type="ECO:0000256" key="1">
    <source>
        <dbReference type="ARBA" id="ARBA00022612"/>
    </source>
</evidence>
<evidence type="ECO:0000313" key="5">
    <source>
        <dbReference type="EMBL" id="SJM66848.1"/>
    </source>
</evidence>
<dbReference type="InterPro" id="IPR054613">
    <property type="entry name" value="Peptidase_S78_dom"/>
</dbReference>
<keyword evidence="1" id="KW-1188">Viral release from host cell</keyword>
<proteinExistence type="predicted"/>
<protein>
    <recommendedName>
        <fullName evidence="4">Prohead serine protease domain-containing protein</fullName>
    </recommendedName>
</protein>
<accession>A0A1R4GF90</accession>
<reference evidence="5 6" key="1">
    <citation type="submission" date="2017-02" db="EMBL/GenBank/DDBJ databases">
        <authorList>
            <person name="Peterson S.W."/>
        </authorList>
    </citation>
    <scope>NUCLEOTIDE SEQUENCE [LARGE SCALE GENOMIC DNA]</scope>
    <source>
        <strain evidence="5 6">LMG 22410</strain>
    </source>
</reference>
<dbReference type="Proteomes" id="UP000195787">
    <property type="component" value="Unassembled WGS sequence"/>
</dbReference>
<dbReference type="Pfam" id="PF25209">
    <property type="entry name" value="Phage_capsid_4"/>
    <property type="match status" value="1"/>
</dbReference>
<dbReference type="EMBL" id="FUHU01000044">
    <property type="protein sequence ID" value="SJM66848.1"/>
    <property type="molecule type" value="Genomic_DNA"/>
</dbReference>
<dbReference type="GO" id="GO:0008233">
    <property type="term" value="F:peptidase activity"/>
    <property type="evidence" value="ECO:0007669"/>
    <property type="project" value="UniProtKB-KW"/>
</dbReference>
<feature type="domain" description="Prohead serine protease" evidence="4">
    <location>
        <begin position="17"/>
        <end position="156"/>
    </location>
</feature>
<keyword evidence="2" id="KW-0645">Protease</keyword>
<dbReference type="AlphaFoldDB" id="A0A1R4GF90"/>